<evidence type="ECO:0000256" key="2">
    <source>
        <dbReference type="ARBA" id="ARBA00023180"/>
    </source>
</evidence>
<dbReference type="PANTHER" id="PTHR11890">
    <property type="entry name" value="INTERLEUKIN-1 RECEPTOR FAMILY MEMBER"/>
    <property type="match status" value="1"/>
</dbReference>
<feature type="compositionally biased region" description="Polar residues" evidence="4">
    <location>
        <begin position="409"/>
        <end position="419"/>
    </location>
</feature>
<keyword evidence="5" id="KW-1133">Transmembrane helix</keyword>
<keyword evidence="2" id="KW-0325">Glycoprotein</keyword>
<dbReference type="PANTHER" id="PTHR11890:SF3">
    <property type="entry name" value="INTERLEUKIN-1 RECEPTOR TYPE 2"/>
    <property type="match status" value="1"/>
</dbReference>
<keyword evidence="1" id="KW-1015">Disulfide bond</keyword>
<dbReference type="InterPro" id="IPR000157">
    <property type="entry name" value="TIR_dom"/>
</dbReference>
<keyword evidence="8" id="KW-1185">Reference proteome</keyword>
<feature type="compositionally biased region" description="Low complexity" evidence="4">
    <location>
        <begin position="363"/>
        <end position="372"/>
    </location>
</feature>
<dbReference type="SUPFAM" id="SSF52200">
    <property type="entry name" value="Toll/Interleukin receptor TIR domain"/>
    <property type="match status" value="2"/>
</dbReference>
<organism evidence="7 8">
    <name type="scientific">Knipowitschia caucasica</name>
    <name type="common">Caucasian dwarf goby</name>
    <name type="synonym">Pomatoschistus caucasicus</name>
    <dbReference type="NCBI Taxonomy" id="637954"/>
    <lineage>
        <taxon>Eukaryota</taxon>
        <taxon>Metazoa</taxon>
        <taxon>Chordata</taxon>
        <taxon>Craniata</taxon>
        <taxon>Vertebrata</taxon>
        <taxon>Euteleostomi</taxon>
        <taxon>Actinopterygii</taxon>
        <taxon>Neopterygii</taxon>
        <taxon>Teleostei</taxon>
        <taxon>Neoteleostei</taxon>
        <taxon>Acanthomorphata</taxon>
        <taxon>Gobiaria</taxon>
        <taxon>Gobiiformes</taxon>
        <taxon>Gobioidei</taxon>
        <taxon>Gobiidae</taxon>
        <taxon>Gobiinae</taxon>
        <taxon>Knipowitschia</taxon>
    </lineage>
</organism>
<evidence type="ECO:0000313" key="8">
    <source>
        <dbReference type="Proteomes" id="UP001497482"/>
    </source>
</evidence>
<evidence type="ECO:0000256" key="4">
    <source>
        <dbReference type="SAM" id="MobiDB-lite"/>
    </source>
</evidence>
<dbReference type="AlphaFoldDB" id="A0AAV2K2S7"/>
<dbReference type="GO" id="GO:0007165">
    <property type="term" value="P:signal transduction"/>
    <property type="evidence" value="ECO:0007669"/>
    <property type="project" value="InterPro"/>
</dbReference>
<dbReference type="Proteomes" id="UP001497482">
    <property type="component" value="Chromosome 15"/>
</dbReference>
<feature type="region of interest" description="Disordered" evidence="4">
    <location>
        <begin position="332"/>
        <end position="372"/>
    </location>
</feature>
<dbReference type="Pfam" id="PF01582">
    <property type="entry name" value="TIR"/>
    <property type="match status" value="1"/>
</dbReference>
<evidence type="ECO:0000256" key="3">
    <source>
        <dbReference type="ARBA" id="ARBA00023319"/>
    </source>
</evidence>
<dbReference type="EMBL" id="OZ035837">
    <property type="protein sequence ID" value="CAL1581754.1"/>
    <property type="molecule type" value="Genomic_DNA"/>
</dbReference>
<evidence type="ECO:0000259" key="6">
    <source>
        <dbReference type="PROSITE" id="PS50104"/>
    </source>
</evidence>
<evidence type="ECO:0000313" key="7">
    <source>
        <dbReference type="EMBL" id="CAL1581754.1"/>
    </source>
</evidence>
<keyword evidence="5" id="KW-0812">Transmembrane</keyword>
<protein>
    <recommendedName>
        <fullName evidence="6">TIR domain-containing protein</fullName>
    </recommendedName>
</protein>
<feature type="compositionally biased region" description="Basic and acidic residues" evidence="4">
    <location>
        <begin position="340"/>
        <end position="351"/>
    </location>
</feature>
<proteinExistence type="predicted"/>
<keyword evidence="5" id="KW-0472">Membrane</keyword>
<dbReference type="PROSITE" id="PS50104">
    <property type="entry name" value="TIR"/>
    <property type="match status" value="1"/>
</dbReference>
<gene>
    <name evidence="7" type="ORF">KC01_LOCUS12485</name>
</gene>
<feature type="region of interest" description="Disordered" evidence="4">
    <location>
        <begin position="390"/>
        <end position="419"/>
    </location>
</feature>
<feature type="transmembrane region" description="Helical" evidence="5">
    <location>
        <begin position="199"/>
        <end position="224"/>
    </location>
</feature>
<feature type="domain" description="TIR" evidence="6">
    <location>
        <begin position="248"/>
        <end position="376"/>
    </location>
</feature>
<sequence>MFGTLAEDGSRPSSERAKCSGIHKKMTQWLFLEEMAFVKDALETLQALSLFLQRRDATAVTANTEVDVAVRALGAMRQVDGTSAKRLHGEYEASETFKGVNVSQPSDRDKRKAEVFREGFYTSLAENIQRRLDDNGIISASAALNPSNWPPDEDERILYGDEKLLAIQKKLAVDIGESNAILLKEFHELKCHGITDPELLLPVGLVLGSCLLLFLLCVSIYSLFKVDLVLWARGAFSTRKHSTATDGKLYDAYVAYPQSCAAGWTDQVETFALLTLPQVLEEACGYSLFIPGRDCLPGGAVIDSVEENLQASRRMLLLYSASTFSKKNCSNNNTLLSRPTVDHTKTYDQRTTKTTLNNNTEPQDLSSSQDHLQQMDNGQSISLKQLHTKAPQDMKGTDPQDMKGADPQSEPQSRGDTCGHTRTQMECVAAMHRALLERSLKVILVELEELAAPDVEQLPQSVRHLRQTQGAVCWWKTSRRARAPWRTRDMGDVETPLSSCVNPNSRFWKEVRYRMPI</sequence>
<evidence type="ECO:0000256" key="1">
    <source>
        <dbReference type="ARBA" id="ARBA00023157"/>
    </source>
</evidence>
<dbReference type="Gene3D" id="3.40.50.10140">
    <property type="entry name" value="Toll/interleukin-1 receptor homology (TIR) domain"/>
    <property type="match status" value="2"/>
</dbReference>
<dbReference type="PRINTS" id="PR01537">
    <property type="entry name" value="INTRLKN1R1F"/>
</dbReference>
<name>A0AAV2K2S7_KNICA</name>
<accession>A0AAV2K2S7</accession>
<feature type="compositionally biased region" description="Basic and acidic residues" evidence="4">
    <location>
        <begin position="390"/>
        <end position="404"/>
    </location>
</feature>
<dbReference type="InterPro" id="IPR015621">
    <property type="entry name" value="IL-1_rcpt_fam"/>
</dbReference>
<reference evidence="7 8" key="1">
    <citation type="submission" date="2024-04" db="EMBL/GenBank/DDBJ databases">
        <authorList>
            <person name="Waldvogel A.-M."/>
            <person name="Schoenle A."/>
        </authorList>
    </citation>
    <scope>NUCLEOTIDE SEQUENCE [LARGE SCALE GENOMIC DNA]</scope>
</reference>
<keyword evidence="3" id="KW-0393">Immunoglobulin domain</keyword>
<evidence type="ECO:0000256" key="5">
    <source>
        <dbReference type="SAM" id="Phobius"/>
    </source>
</evidence>
<dbReference type="InterPro" id="IPR035897">
    <property type="entry name" value="Toll_tir_struct_dom_sf"/>
</dbReference>